<evidence type="ECO:0000313" key="8">
    <source>
        <dbReference type="EMBL" id="MEJ8281474.1"/>
    </source>
</evidence>
<organism evidence="8 9">
    <name type="scientific">Pseudonocardia spirodelae</name>
    <dbReference type="NCBI Taxonomy" id="3133431"/>
    <lineage>
        <taxon>Bacteria</taxon>
        <taxon>Bacillati</taxon>
        <taxon>Actinomycetota</taxon>
        <taxon>Actinomycetes</taxon>
        <taxon>Pseudonocardiales</taxon>
        <taxon>Pseudonocardiaceae</taxon>
        <taxon>Pseudonocardia</taxon>
    </lineage>
</organism>
<keyword evidence="2" id="KW-0805">Transcription regulation</keyword>
<feature type="domain" description="RNA polymerase sigma-70 region 2" evidence="6">
    <location>
        <begin position="82"/>
        <end position="132"/>
    </location>
</feature>
<comment type="caution">
    <text evidence="8">The sequence shown here is derived from an EMBL/GenBank/DDBJ whole genome shotgun (WGS) entry which is preliminary data.</text>
</comment>
<evidence type="ECO:0000259" key="7">
    <source>
        <dbReference type="Pfam" id="PF04545"/>
    </source>
</evidence>
<evidence type="ECO:0000259" key="6">
    <source>
        <dbReference type="Pfam" id="PF04542"/>
    </source>
</evidence>
<dbReference type="InterPro" id="IPR014284">
    <property type="entry name" value="RNA_pol_sigma-70_dom"/>
</dbReference>
<evidence type="ECO:0000256" key="1">
    <source>
        <dbReference type="ARBA" id="ARBA00010641"/>
    </source>
</evidence>
<evidence type="ECO:0000256" key="2">
    <source>
        <dbReference type="ARBA" id="ARBA00023015"/>
    </source>
</evidence>
<dbReference type="EMBL" id="JBBJUP010000020">
    <property type="protein sequence ID" value="MEJ8281474.1"/>
    <property type="molecule type" value="Genomic_DNA"/>
</dbReference>
<keyword evidence="5" id="KW-0804">Transcription</keyword>
<dbReference type="Pfam" id="PF04545">
    <property type="entry name" value="Sigma70_r4"/>
    <property type="match status" value="1"/>
</dbReference>
<sequence>MRAGTESRIQLCAERTRADDSVIPAPRVLPAGIRDPGDLVERGVLRAAVAGDPDAVRAVLAEVQILGRRLSRARLGSRDDGRTDVDDVTQEICLAAVRALRGFDADGALPLRAVVIGIARHKIADAVRAAARNRTDAVAEVPDAVDQAPRPEDLALAAEDAATVTRLLATLDPRQAEILVLRIVGGLSAEEVARSFGSTAGAVRVAQHRALAALRLALAASGGLSPAPV</sequence>
<dbReference type="Gene3D" id="1.10.10.10">
    <property type="entry name" value="Winged helix-like DNA-binding domain superfamily/Winged helix DNA-binding domain"/>
    <property type="match status" value="1"/>
</dbReference>
<dbReference type="Pfam" id="PF04542">
    <property type="entry name" value="Sigma70_r2"/>
    <property type="match status" value="1"/>
</dbReference>
<accession>A0ABU8TBY5</accession>
<dbReference type="PANTHER" id="PTHR43133">
    <property type="entry name" value="RNA POLYMERASE ECF-TYPE SIGMA FACTO"/>
    <property type="match status" value="1"/>
</dbReference>
<dbReference type="InterPro" id="IPR007630">
    <property type="entry name" value="RNA_pol_sigma70_r4"/>
</dbReference>
<dbReference type="SUPFAM" id="SSF88946">
    <property type="entry name" value="Sigma2 domain of RNA polymerase sigma factors"/>
    <property type="match status" value="1"/>
</dbReference>
<dbReference type="InterPro" id="IPR013325">
    <property type="entry name" value="RNA_pol_sigma_r2"/>
</dbReference>
<dbReference type="PANTHER" id="PTHR43133:SF58">
    <property type="entry name" value="ECF RNA POLYMERASE SIGMA FACTOR SIGD"/>
    <property type="match status" value="1"/>
</dbReference>
<reference evidence="8 9" key="1">
    <citation type="submission" date="2024-03" db="EMBL/GenBank/DDBJ databases">
        <title>Draft genome sequence of Pseudonocardia sp. DW16-2.</title>
        <authorList>
            <person name="Duangmal K."/>
        </authorList>
    </citation>
    <scope>NUCLEOTIDE SEQUENCE [LARGE SCALE GENOMIC DNA]</scope>
    <source>
        <strain evidence="8 9">DW16-2</strain>
    </source>
</reference>
<evidence type="ECO:0000256" key="5">
    <source>
        <dbReference type="ARBA" id="ARBA00023163"/>
    </source>
</evidence>
<dbReference type="SUPFAM" id="SSF88659">
    <property type="entry name" value="Sigma3 and sigma4 domains of RNA polymerase sigma factors"/>
    <property type="match status" value="1"/>
</dbReference>
<dbReference type="InterPro" id="IPR013324">
    <property type="entry name" value="RNA_pol_sigma_r3/r4-like"/>
</dbReference>
<dbReference type="Gene3D" id="1.10.1740.10">
    <property type="match status" value="1"/>
</dbReference>
<dbReference type="InterPro" id="IPR039425">
    <property type="entry name" value="RNA_pol_sigma-70-like"/>
</dbReference>
<keyword evidence="3" id="KW-0731">Sigma factor</keyword>
<feature type="domain" description="RNA polymerase sigma-70 region 4" evidence="7">
    <location>
        <begin position="167"/>
        <end position="215"/>
    </location>
</feature>
<dbReference type="InterPro" id="IPR007627">
    <property type="entry name" value="RNA_pol_sigma70_r2"/>
</dbReference>
<keyword evidence="9" id="KW-1185">Reference proteome</keyword>
<gene>
    <name evidence="8" type="ORF">WJX68_21245</name>
</gene>
<evidence type="ECO:0000256" key="3">
    <source>
        <dbReference type="ARBA" id="ARBA00023082"/>
    </source>
</evidence>
<evidence type="ECO:0000256" key="4">
    <source>
        <dbReference type="ARBA" id="ARBA00023125"/>
    </source>
</evidence>
<proteinExistence type="inferred from homology"/>
<name>A0ABU8TBY5_9PSEU</name>
<evidence type="ECO:0000313" key="9">
    <source>
        <dbReference type="Proteomes" id="UP001364211"/>
    </source>
</evidence>
<comment type="similarity">
    <text evidence="1">Belongs to the sigma-70 factor family. ECF subfamily.</text>
</comment>
<keyword evidence="4" id="KW-0238">DNA-binding</keyword>
<dbReference type="Proteomes" id="UP001364211">
    <property type="component" value="Unassembled WGS sequence"/>
</dbReference>
<dbReference type="NCBIfam" id="TIGR02937">
    <property type="entry name" value="sigma70-ECF"/>
    <property type="match status" value="1"/>
</dbReference>
<dbReference type="InterPro" id="IPR036388">
    <property type="entry name" value="WH-like_DNA-bd_sf"/>
</dbReference>
<dbReference type="RefSeq" id="WP_340293848.1">
    <property type="nucleotide sequence ID" value="NZ_JBBJUP010000020.1"/>
</dbReference>
<protein>
    <submittedName>
        <fullName evidence="8">Sigma-70 family RNA polymerase sigma factor</fullName>
    </submittedName>
</protein>